<gene>
    <name evidence="1" type="ORF">VP01_5264g1</name>
</gene>
<reference evidence="1 2" key="1">
    <citation type="submission" date="2015-08" db="EMBL/GenBank/DDBJ databases">
        <title>Next Generation Sequencing and Analysis of the Genome of Puccinia sorghi L Schw, the Causal Agent of Maize Common Rust.</title>
        <authorList>
            <person name="Rochi L."/>
            <person name="Burguener G."/>
            <person name="Darino M."/>
            <person name="Turjanski A."/>
            <person name="Kreff E."/>
            <person name="Dieguez M.J."/>
            <person name="Sacco F."/>
        </authorList>
    </citation>
    <scope>NUCLEOTIDE SEQUENCE [LARGE SCALE GENOMIC DNA]</scope>
    <source>
        <strain evidence="1 2">RO10H11247</strain>
    </source>
</reference>
<dbReference type="Proteomes" id="UP000037035">
    <property type="component" value="Unassembled WGS sequence"/>
</dbReference>
<proteinExistence type="predicted"/>
<evidence type="ECO:0000313" key="1">
    <source>
        <dbReference type="EMBL" id="KNZ49010.1"/>
    </source>
</evidence>
<dbReference type="VEuPathDB" id="FungiDB:VP01_5264g1"/>
<evidence type="ECO:0000313" key="2">
    <source>
        <dbReference type="Proteomes" id="UP000037035"/>
    </source>
</evidence>
<dbReference type="AlphaFoldDB" id="A0A0L6UME5"/>
<organism evidence="1 2">
    <name type="scientific">Puccinia sorghi</name>
    <dbReference type="NCBI Taxonomy" id="27349"/>
    <lineage>
        <taxon>Eukaryota</taxon>
        <taxon>Fungi</taxon>
        <taxon>Dikarya</taxon>
        <taxon>Basidiomycota</taxon>
        <taxon>Pucciniomycotina</taxon>
        <taxon>Pucciniomycetes</taxon>
        <taxon>Pucciniales</taxon>
        <taxon>Pucciniaceae</taxon>
        <taxon>Puccinia</taxon>
    </lineage>
</organism>
<sequence length="99" mass="11000">MGLQDHNICHMYVIGGCFLASKQLFVAVDVDHSWSQRPNPFFFKGGEEGGERGKEINSETEEAALEAMIPSVGCEPAEFAEEVPESSPWFPFFSKEVSQ</sequence>
<protein>
    <submittedName>
        <fullName evidence="1">Uncharacterized protein</fullName>
    </submittedName>
</protein>
<dbReference type="EMBL" id="LAVV01010458">
    <property type="protein sequence ID" value="KNZ49010.1"/>
    <property type="molecule type" value="Genomic_DNA"/>
</dbReference>
<name>A0A0L6UME5_9BASI</name>
<comment type="caution">
    <text evidence="1">The sequence shown here is derived from an EMBL/GenBank/DDBJ whole genome shotgun (WGS) entry which is preliminary data.</text>
</comment>
<accession>A0A0L6UME5</accession>
<keyword evidence="2" id="KW-1185">Reference proteome</keyword>